<dbReference type="SFLD" id="SFLDG01151">
    <property type="entry name" value="Main.2:_Nu-like"/>
    <property type="match status" value="1"/>
</dbReference>
<dbReference type="Pfam" id="PF00043">
    <property type="entry name" value="GST_C"/>
    <property type="match status" value="1"/>
</dbReference>
<dbReference type="PROSITE" id="PS50405">
    <property type="entry name" value="GST_CTER"/>
    <property type="match status" value="1"/>
</dbReference>
<dbReference type="Pfam" id="PF02798">
    <property type="entry name" value="GST_N"/>
    <property type="match status" value="1"/>
</dbReference>
<dbReference type="OMA" id="KEPWFTK"/>
<evidence type="ECO:0000259" key="4">
    <source>
        <dbReference type="PROSITE" id="PS50405"/>
    </source>
</evidence>
<organism evidence="5 6">
    <name type="scientific">Cavenderia fasciculata</name>
    <name type="common">Slime mold</name>
    <name type="synonym">Dictyostelium fasciculatum</name>
    <dbReference type="NCBI Taxonomy" id="261658"/>
    <lineage>
        <taxon>Eukaryota</taxon>
        <taxon>Amoebozoa</taxon>
        <taxon>Evosea</taxon>
        <taxon>Eumycetozoa</taxon>
        <taxon>Dictyostelia</taxon>
        <taxon>Acytosteliales</taxon>
        <taxon>Cavenderiaceae</taxon>
        <taxon>Cavenderia</taxon>
    </lineage>
</organism>
<proteinExistence type="inferred from homology"/>
<dbReference type="InterPro" id="IPR036249">
    <property type="entry name" value="Thioredoxin-like_sf"/>
</dbReference>
<dbReference type="Gene3D" id="1.20.1050.10">
    <property type="match status" value="1"/>
</dbReference>
<dbReference type="PROSITE" id="PS50404">
    <property type="entry name" value="GST_NTER"/>
    <property type="match status" value="1"/>
</dbReference>
<dbReference type="PANTHER" id="PTHR44051">
    <property type="entry name" value="GLUTATHIONE S-TRANSFERASE-RELATED"/>
    <property type="match status" value="1"/>
</dbReference>
<dbReference type="PANTHER" id="PTHR44051:SF8">
    <property type="entry name" value="GLUTATHIONE S-TRANSFERASE GSTA"/>
    <property type="match status" value="1"/>
</dbReference>
<dbReference type="InterPro" id="IPR040079">
    <property type="entry name" value="Glutathione_S-Trfase"/>
</dbReference>
<evidence type="ECO:0000313" key="5">
    <source>
        <dbReference type="EMBL" id="EGG18253.1"/>
    </source>
</evidence>
<dbReference type="CDD" id="cd03178">
    <property type="entry name" value="GST_C_Ure2p_like"/>
    <property type="match status" value="1"/>
</dbReference>
<dbReference type="InterPro" id="IPR004045">
    <property type="entry name" value="Glutathione_S-Trfase_N"/>
</dbReference>
<dbReference type="InterPro" id="IPR010987">
    <property type="entry name" value="Glutathione-S-Trfase_C-like"/>
</dbReference>
<dbReference type="GeneID" id="14870241"/>
<protein>
    <submittedName>
        <fullName evidence="5">Glutathione S-transferase</fullName>
    </submittedName>
</protein>
<evidence type="ECO:0000256" key="1">
    <source>
        <dbReference type="ARBA" id="ARBA00007409"/>
    </source>
</evidence>
<feature type="domain" description="GST N-terminal" evidence="3">
    <location>
        <begin position="6"/>
        <end position="92"/>
    </location>
</feature>
<reference evidence="6" key="1">
    <citation type="journal article" date="2011" name="Genome Res.">
        <title>Phylogeny-wide analysis of social amoeba genomes highlights ancient origins for complex intercellular communication.</title>
        <authorList>
            <person name="Heidel A.J."/>
            <person name="Lawal H.M."/>
            <person name="Felder M."/>
            <person name="Schilde C."/>
            <person name="Helps N.R."/>
            <person name="Tunggal B."/>
            <person name="Rivero F."/>
            <person name="John U."/>
            <person name="Schleicher M."/>
            <person name="Eichinger L."/>
            <person name="Platzer M."/>
            <person name="Noegel A.A."/>
            <person name="Schaap P."/>
            <person name="Gloeckner G."/>
        </authorList>
    </citation>
    <scope>NUCLEOTIDE SEQUENCE [LARGE SCALE GENOMIC DNA]</scope>
    <source>
        <strain evidence="6">SH3</strain>
    </source>
</reference>
<dbReference type="Gene3D" id="3.40.30.10">
    <property type="entry name" value="Glutaredoxin"/>
    <property type="match status" value="1"/>
</dbReference>
<feature type="domain" description="GST C-terminal" evidence="4">
    <location>
        <begin position="95"/>
        <end position="218"/>
    </location>
</feature>
<dbReference type="KEGG" id="dfa:DFA_03740"/>
<accession>F4Q0A2</accession>
<dbReference type="SFLD" id="SFLDG00358">
    <property type="entry name" value="Main_(cytGST)"/>
    <property type="match status" value="1"/>
</dbReference>
<evidence type="ECO:0000256" key="2">
    <source>
        <dbReference type="RuleBase" id="RU003494"/>
    </source>
</evidence>
<dbReference type="OrthoDB" id="15789at2759"/>
<dbReference type="InterPro" id="IPR004046">
    <property type="entry name" value="GST_C"/>
</dbReference>
<sequence length="233" mass="27026">MITNKDSKLTLWGCSSPNVVKVRLLLKELGLDYEFKLVDLPNGEQHSEEFKKNVSINSKVPALRDDSLEDGFIIIESCNILLYLAEKYAKFIPNDTQGRFDTFFWTFWQTSVLGPNFGNMNYFNIFAETKVPLAIERFTNETHRLFNVLNKRLDGRDYVVGDEMTIADFAIYPWARNVVRVPGWSEEFPNVVRYIATVRARPAVKEFEELEAALPKNFDFTPEQKAFLFNRSN</sequence>
<dbReference type="SUPFAM" id="SSF47616">
    <property type="entry name" value="GST C-terminal domain-like"/>
    <property type="match status" value="1"/>
</dbReference>
<comment type="similarity">
    <text evidence="1 2">Belongs to the GST superfamily.</text>
</comment>
<dbReference type="EMBL" id="GL883018">
    <property type="protein sequence ID" value="EGG18253.1"/>
    <property type="molecule type" value="Genomic_DNA"/>
</dbReference>
<keyword evidence="6" id="KW-1185">Reference proteome</keyword>
<evidence type="ECO:0000259" key="3">
    <source>
        <dbReference type="PROSITE" id="PS50404"/>
    </source>
</evidence>
<dbReference type="Proteomes" id="UP000007797">
    <property type="component" value="Unassembled WGS sequence"/>
</dbReference>
<dbReference type="SFLD" id="SFLDS00019">
    <property type="entry name" value="Glutathione_Transferase_(cytos"/>
    <property type="match status" value="1"/>
</dbReference>
<dbReference type="SUPFAM" id="SSF52833">
    <property type="entry name" value="Thioredoxin-like"/>
    <property type="match status" value="1"/>
</dbReference>
<dbReference type="STRING" id="1054147.F4Q0A2"/>
<name>F4Q0A2_CACFS</name>
<dbReference type="InterPro" id="IPR036282">
    <property type="entry name" value="Glutathione-S-Trfase_C_sf"/>
</dbReference>
<dbReference type="RefSeq" id="XP_004357076.1">
    <property type="nucleotide sequence ID" value="XM_004357021.1"/>
</dbReference>
<gene>
    <name evidence="5" type="ORF">DFA_03740</name>
</gene>
<evidence type="ECO:0000313" key="6">
    <source>
        <dbReference type="Proteomes" id="UP000007797"/>
    </source>
</evidence>
<dbReference type="AlphaFoldDB" id="F4Q0A2"/>